<evidence type="ECO:0000313" key="1">
    <source>
        <dbReference type="EMBL" id="RXR27047.1"/>
    </source>
</evidence>
<keyword evidence="4" id="KW-1185">Reference proteome</keyword>
<dbReference type="STRING" id="1713.GCA_000718325_00075"/>
<dbReference type="OrthoDB" id="1550811at2"/>
<dbReference type="Proteomes" id="UP000290517">
    <property type="component" value="Unassembled WGS sequence"/>
</dbReference>
<dbReference type="AlphaFoldDB" id="A0A4Q1L2M7"/>
<reference evidence="3 4" key="1">
    <citation type="submission" date="2019-01" db="EMBL/GenBank/DDBJ databases">
        <title>Oerskovia turbata Genome sequencing and assembly.</title>
        <authorList>
            <person name="Dou T."/>
        </authorList>
    </citation>
    <scope>NUCLEOTIDE SEQUENCE [LARGE SCALE GENOMIC DNA]</scope>
    <source>
        <strain evidence="2 3">JCM12123</strain>
        <strain evidence="1 4">JCM3160</strain>
    </source>
</reference>
<evidence type="ECO:0000313" key="4">
    <source>
        <dbReference type="Proteomes" id="UP000290517"/>
    </source>
</evidence>
<evidence type="ECO:0000313" key="2">
    <source>
        <dbReference type="EMBL" id="RXR36385.1"/>
    </source>
</evidence>
<comment type="caution">
    <text evidence="2">The sequence shown here is derived from an EMBL/GenBank/DDBJ whole genome shotgun (WGS) entry which is preliminary data.</text>
</comment>
<accession>A0A4Q1L2M7</accession>
<dbReference type="Proteomes" id="UP000289805">
    <property type="component" value="Unassembled WGS sequence"/>
</dbReference>
<dbReference type="EMBL" id="SDJR01000003">
    <property type="protein sequence ID" value="RXR27047.1"/>
    <property type="molecule type" value="Genomic_DNA"/>
</dbReference>
<sequence length="235" mass="25149">MGIRTVVDLTQVDEPAWPTLARMFQRPGVEVLAPPEWAPEVLYRLQITTRSTLGALALHTGGVLVDHGWLRLLGGGAYGLPDLATINGLGDPAEGSVAPQRLVVAFDVLGGTFAVNGGGLPGPLGDVHYFAPDTLEWHCLGFGQGAFTEWAVSGGLGEYVADLRWPGWQRDVEALPPDMGLSVYPPLWSGQGAGSWVERRAVLLEGLAVWHHELAERMRPLDDDATLVNPATDGC</sequence>
<dbReference type="RefSeq" id="WP_084689640.1">
    <property type="nucleotide sequence ID" value="NZ_JOFV01000001.1"/>
</dbReference>
<evidence type="ECO:0000313" key="3">
    <source>
        <dbReference type="Proteomes" id="UP000289805"/>
    </source>
</evidence>
<dbReference type="Pfam" id="PF10946">
    <property type="entry name" value="DUF2625"/>
    <property type="match status" value="1"/>
</dbReference>
<proteinExistence type="predicted"/>
<dbReference type="EMBL" id="SDJQ01000003">
    <property type="protein sequence ID" value="RXR36385.1"/>
    <property type="molecule type" value="Genomic_DNA"/>
</dbReference>
<gene>
    <name evidence="1" type="ORF">EQW73_06290</name>
    <name evidence="2" type="ORF">EQW78_02130</name>
</gene>
<protein>
    <submittedName>
        <fullName evidence="2">DUF2625 family protein</fullName>
    </submittedName>
</protein>
<dbReference type="InterPro" id="IPR021239">
    <property type="entry name" value="DUF2625"/>
</dbReference>
<organism evidence="2 3">
    <name type="scientific">Oerskovia turbata</name>
    <dbReference type="NCBI Taxonomy" id="1713"/>
    <lineage>
        <taxon>Bacteria</taxon>
        <taxon>Bacillati</taxon>
        <taxon>Actinomycetota</taxon>
        <taxon>Actinomycetes</taxon>
        <taxon>Micrococcales</taxon>
        <taxon>Cellulomonadaceae</taxon>
        <taxon>Oerskovia</taxon>
    </lineage>
</organism>
<name>A0A4Q1L2M7_9CELL</name>